<dbReference type="Proteomes" id="UP000279959">
    <property type="component" value="Chromosome"/>
</dbReference>
<evidence type="ECO:0000259" key="1">
    <source>
        <dbReference type="Pfam" id="PF04909"/>
    </source>
</evidence>
<name>A0A494W508_9SPHN</name>
<dbReference type="InterPro" id="IPR006680">
    <property type="entry name" value="Amidohydro-rel"/>
</dbReference>
<proteinExistence type="predicted"/>
<gene>
    <name evidence="2" type="ORF">SAMIE_1031450</name>
</gene>
<feature type="domain" description="Amidohydrolase-related" evidence="1">
    <location>
        <begin position="144"/>
        <end position="408"/>
    </location>
</feature>
<dbReference type="SUPFAM" id="SSF51556">
    <property type="entry name" value="Metallo-dependent hydrolases"/>
    <property type="match status" value="1"/>
</dbReference>
<evidence type="ECO:0000313" key="2">
    <source>
        <dbReference type="EMBL" id="BBD99644.1"/>
    </source>
</evidence>
<dbReference type="Gene3D" id="3.20.20.140">
    <property type="entry name" value="Metal-dependent hydrolases"/>
    <property type="match status" value="1"/>
</dbReference>
<dbReference type="EMBL" id="AP018664">
    <property type="protein sequence ID" value="BBD99644.1"/>
    <property type="molecule type" value="Genomic_DNA"/>
</dbReference>
<dbReference type="InterPro" id="IPR032466">
    <property type="entry name" value="Metal_Hydrolase"/>
</dbReference>
<dbReference type="AlphaFoldDB" id="A0A494W508"/>
<evidence type="ECO:0000313" key="3">
    <source>
        <dbReference type="Proteomes" id="UP000279959"/>
    </source>
</evidence>
<dbReference type="KEGG" id="sami:SAMIE_1031450"/>
<dbReference type="GO" id="GO:0016787">
    <property type="term" value="F:hydrolase activity"/>
    <property type="evidence" value="ECO:0007669"/>
    <property type="project" value="InterPro"/>
</dbReference>
<organism evidence="2 3">
    <name type="scientific">Sphingobium amiense</name>
    <dbReference type="NCBI Taxonomy" id="135719"/>
    <lineage>
        <taxon>Bacteria</taxon>
        <taxon>Pseudomonadati</taxon>
        <taxon>Pseudomonadota</taxon>
        <taxon>Alphaproteobacteria</taxon>
        <taxon>Sphingomonadales</taxon>
        <taxon>Sphingomonadaceae</taxon>
        <taxon>Sphingobium</taxon>
    </lineage>
</organism>
<sequence length="415" mass="45822">MQVTPSLPDSVRPFAGRITDIDSHEMVPAQLWVEEWGEITRPWAERAIQINPNGGAQNIISVPGFAGDVAEMDPKAVWTAKGPTAPGAADMGRRLDLMDTMGLSRQLMFPSGPGLGGLALYGSPNEAAKYGVGSFGVTDDGFYKYARDLMDSYNRWSVEVAAISSRFRPVAPIYGDTPEELYAVTKKLIDKGIRAVLISAPRLPGGCSPASNELDPFYAMVAEAKVAITLHIGGEDLFLRTNDWVKAKAFEGYKETTEILLNPWKLSTYHLAAQNFIGTMVVGGVFERHPTLRMGATEFTAHWVGPLARSLDIWHEHDYSLKPKGVSNDHEGRRLPMKPSEYINRNVRVSPFDFEPVGEYIEMYGLEDVYCFASDFPHVEGGKDPVGEFASSLEHLGPKIMEKFFVTNGEFLLPE</sequence>
<accession>A0A494W508</accession>
<protein>
    <recommendedName>
        <fullName evidence="1">Amidohydrolase-related domain-containing protein</fullName>
    </recommendedName>
</protein>
<reference evidence="2 3" key="1">
    <citation type="submission" date="2018-05" db="EMBL/GenBank/DDBJ databases">
        <title>Complete Genome Sequence of the Nonylphenol-Degrading Bacterium Sphingobium amiense DSM 16289T.</title>
        <authorList>
            <person name="Ootsuka M."/>
            <person name="Nishizawa T."/>
            <person name="Ohta H."/>
        </authorList>
    </citation>
    <scope>NUCLEOTIDE SEQUENCE [LARGE SCALE GENOMIC DNA]</scope>
    <source>
        <strain evidence="2 3">DSM 16289</strain>
    </source>
</reference>
<dbReference type="RefSeq" id="WP_083952477.1">
    <property type="nucleotide sequence ID" value="NZ_AP018664.1"/>
</dbReference>
<dbReference type="Pfam" id="PF04909">
    <property type="entry name" value="Amidohydro_2"/>
    <property type="match status" value="1"/>
</dbReference>
<keyword evidence="3" id="KW-1185">Reference proteome</keyword>